<proteinExistence type="predicted"/>
<reference evidence="4 5" key="1">
    <citation type="submission" date="2023-06" db="EMBL/GenBank/DDBJ databases">
        <authorList>
            <person name="Yushchuk O."/>
            <person name="Binda E."/>
            <person name="Ruckert-Reed C."/>
            <person name="Fedorenko V."/>
            <person name="Kalinowski J."/>
            <person name="Marinelli F."/>
        </authorList>
    </citation>
    <scope>NUCLEOTIDE SEQUENCE [LARGE SCALE GENOMIC DNA]</scope>
    <source>
        <strain evidence="4 5">NRRL 3884</strain>
    </source>
</reference>
<dbReference type="Proteomes" id="UP001240150">
    <property type="component" value="Chromosome"/>
</dbReference>
<dbReference type="SUPFAM" id="SSF51905">
    <property type="entry name" value="FAD/NAD(P)-binding domain"/>
    <property type="match status" value="1"/>
</dbReference>
<dbReference type="InterPro" id="IPR002938">
    <property type="entry name" value="FAD-bd"/>
</dbReference>
<dbReference type="RefSeq" id="WP_284916898.1">
    <property type="nucleotide sequence ID" value="NZ_CP126980.1"/>
</dbReference>
<feature type="domain" description="FAD-binding" evidence="3">
    <location>
        <begin position="5"/>
        <end position="342"/>
    </location>
</feature>
<dbReference type="InterPro" id="IPR050493">
    <property type="entry name" value="FAD-dep_Monooxygenase_BioMet"/>
</dbReference>
<dbReference type="PRINTS" id="PR00420">
    <property type="entry name" value="RNGMNOXGNASE"/>
</dbReference>
<evidence type="ECO:0000313" key="4">
    <source>
        <dbReference type="EMBL" id="WIM95582.1"/>
    </source>
</evidence>
<keyword evidence="1" id="KW-0560">Oxidoreductase</keyword>
<dbReference type="EMBL" id="CP126980">
    <property type="protein sequence ID" value="WIM95582.1"/>
    <property type="molecule type" value="Genomic_DNA"/>
</dbReference>
<dbReference type="PANTHER" id="PTHR13789">
    <property type="entry name" value="MONOOXYGENASE"/>
    <property type="match status" value="1"/>
</dbReference>
<dbReference type="Gene3D" id="3.50.50.60">
    <property type="entry name" value="FAD/NAD(P)-binding domain"/>
    <property type="match status" value="1"/>
</dbReference>
<organism evidence="4 5">
    <name type="scientific">Actinoplanes oblitus</name>
    <dbReference type="NCBI Taxonomy" id="3040509"/>
    <lineage>
        <taxon>Bacteria</taxon>
        <taxon>Bacillati</taxon>
        <taxon>Actinomycetota</taxon>
        <taxon>Actinomycetes</taxon>
        <taxon>Micromonosporales</taxon>
        <taxon>Micromonosporaceae</taxon>
        <taxon>Actinoplanes</taxon>
    </lineage>
</organism>
<protein>
    <submittedName>
        <fullName evidence="4">NAD(P)/FAD-dependent oxidoreductase</fullName>
    </submittedName>
</protein>
<keyword evidence="5" id="KW-1185">Reference proteome</keyword>
<accession>A0ABY8WDX5</accession>
<keyword evidence="2" id="KW-0503">Monooxygenase</keyword>
<dbReference type="InterPro" id="IPR036188">
    <property type="entry name" value="FAD/NAD-bd_sf"/>
</dbReference>
<sequence length="395" mass="41521">MTKTAAVIGGGIAGTAAAIALRHAGFDPVIHERHQRGVADERGAFLTVAVNGLAALRSLGLDPEKVLAKGFPTPVMALRGASGRVLAEMSLGRETRTVRRADLYAAMLAEAEACGIPVVHGAALTRAVSGPDGVEAEFADGRRVRAELLVGADGLRSRTRQCLDPAAAAPHYLGLLNAGGFTAGPVEPRLAPPPGVMQMAFGRKAFFGWATAPDGSVWWFANPPSKRPVESGAFTPQSWKAHLVELFDGDPSSPAAELIRLSDEVVGPWSTEDMGPVRVWRDERMVLVGDAAHALAPTSGQGASQAVEDAVVLGHSLRDNASIGAGLAAYEKARRSRVEKVAAHGRRGNSGKVQGPVGAAIRDAMLPLVFRLLQRRGDPQAWIFEHRLPRLAAGA</sequence>
<evidence type="ECO:0000256" key="1">
    <source>
        <dbReference type="ARBA" id="ARBA00023002"/>
    </source>
</evidence>
<evidence type="ECO:0000259" key="3">
    <source>
        <dbReference type="Pfam" id="PF01494"/>
    </source>
</evidence>
<gene>
    <name evidence="4" type="ORF">ACTOB_007701</name>
</gene>
<dbReference type="PANTHER" id="PTHR13789:SF309">
    <property type="entry name" value="PUTATIVE (AFU_ORTHOLOGUE AFUA_6G14510)-RELATED"/>
    <property type="match status" value="1"/>
</dbReference>
<evidence type="ECO:0000256" key="2">
    <source>
        <dbReference type="ARBA" id="ARBA00023033"/>
    </source>
</evidence>
<evidence type="ECO:0000313" key="5">
    <source>
        <dbReference type="Proteomes" id="UP001240150"/>
    </source>
</evidence>
<name>A0ABY8WDX5_9ACTN</name>
<dbReference type="Pfam" id="PF01494">
    <property type="entry name" value="FAD_binding_3"/>
    <property type="match status" value="1"/>
</dbReference>